<evidence type="ECO:0000313" key="1">
    <source>
        <dbReference type="EMBL" id="KAJ9064549.1"/>
    </source>
</evidence>
<comment type="caution">
    <text evidence="1">The sequence shown here is derived from an EMBL/GenBank/DDBJ whole genome shotgun (WGS) entry which is preliminary data.</text>
</comment>
<proteinExistence type="predicted"/>
<evidence type="ECO:0000313" key="2">
    <source>
        <dbReference type="Proteomes" id="UP001165960"/>
    </source>
</evidence>
<keyword evidence="2" id="KW-1185">Reference proteome</keyword>
<protein>
    <submittedName>
        <fullName evidence="1">Uncharacterized protein</fullName>
    </submittedName>
</protein>
<dbReference type="Proteomes" id="UP001165960">
    <property type="component" value="Unassembled WGS sequence"/>
</dbReference>
<dbReference type="EMBL" id="QTSX02004455">
    <property type="protein sequence ID" value="KAJ9064549.1"/>
    <property type="molecule type" value="Genomic_DNA"/>
</dbReference>
<accession>A0ACC2SQ79</accession>
<sequence>MGFNSNSIFNGASNQASSSQASFNGGKAQNVEAPVYTQDFEASNKEADLYLTPDPYGFDLFSVMYCLALPLLLYSPPHKLPVNQSIRMATLIWNIFLPPANLPPYSQSVFSSPGPVPQTQNHYCPNSPGNCGPEPAGSVLGSDCNPIEVYLGHHNAGVQQPNEQGESDQDSKKPKKAPESQITKVYPIIIDLLQQDPKFPLTHVWKQLAHHDIWVSCYKAIVEANNQASMVFHRSNDAPPQPCPTPGSSHNQVGCRQPHQQENGVKCPPKGNSSQHKSRTQEKPGCCSYKRFYNPT</sequence>
<organism evidence="1 2">
    <name type="scientific">Entomophthora muscae</name>
    <dbReference type="NCBI Taxonomy" id="34485"/>
    <lineage>
        <taxon>Eukaryota</taxon>
        <taxon>Fungi</taxon>
        <taxon>Fungi incertae sedis</taxon>
        <taxon>Zoopagomycota</taxon>
        <taxon>Entomophthoromycotina</taxon>
        <taxon>Entomophthoromycetes</taxon>
        <taxon>Entomophthorales</taxon>
        <taxon>Entomophthoraceae</taxon>
        <taxon>Entomophthora</taxon>
    </lineage>
</organism>
<reference evidence="1" key="1">
    <citation type="submission" date="2022-04" db="EMBL/GenBank/DDBJ databases">
        <title>Genome of the entomopathogenic fungus Entomophthora muscae.</title>
        <authorList>
            <person name="Elya C."/>
            <person name="Lovett B.R."/>
            <person name="Lee E."/>
            <person name="Macias A.M."/>
            <person name="Hajek A.E."/>
            <person name="De Bivort B.L."/>
            <person name="Kasson M.T."/>
            <person name="De Fine Licht H.H."/>
            <person name="Stajich J.E."/>
        </authorList>
    </citation>
    <scope>NUCLEOTIDE SEQUENCE</scope>
    <source>
        <strain evidence="1">Berkeley</strain>
    </source>
</reference>
<gene>
    <name evidence="1" type="ORF">DSO57_1029478</name>
</gene>
<name>A0ACC2SQ79_9FUNG</name>